<organism evidence="3 4">
    <name type="scientific">Taibaiella soli</name>
    <dbReference type="NCBI Taxonomy" id="1649169"/>
    <lineage>
        <taxon>Bacteria</taxon>
        <taxon>Pseudomonadati</taxon>
        <taxon>Bacteroidota</taxon>
        <taxon>Chitinophagia</taxon>
        <taxon>Chitinophagales</taxon>
        <taxon>Chitinophagaceae</taxon>
        <taxon>Taibaiella</taxon>
    </lineage>
</organism>
<feature type="chain" id="PRO_5015914467" evidence="2">
    <location>
        <begin position="24"/>
        <end position="496"/>
    </location>
</feature>
<evidence type="ECO:0000256" key="2">
    <source>
        <dbReference type="SAM" id="SignalP"/>
    </source>
</evidence>
<proteinExistence type="predicted"/>
<gene>
    <name evidence="3" type="ORF">DN068_01030</name>
</gene>
<accession>A0A2W2AHR2</accession>
<protein>
    <submittedName>
        <fullName evidence="3">Uncharacterized protein</fullName>
    </submittedName>
</protein>
<name>A0A2W2AHR2_9BACT</name>
<keyword evidence="1" id="KW-0175">Coiled coil</keyword>
<dbReference type="RefSeq" id="WP_123985185.1">
    <property type="nucleotide sequence ID" value="NZ_QKTW01000002.1"/>
</dbReference>
<evidence type="ECO:0000313" key="3">
    <source>
        <dbReference type="EMBL" id="PZF74811.1"/>
    </source>
</evidence>
<sequence>MRHVLTCLVTLFIALMFASAARAQEEATGVYYSKRYLDLNICSLSKYHKRLERQQIMLLHQLKKEEAKLQRKLKRADSAAYARLQNQPFTYDSISKLSRVDSSALITKISQRRDAAIDSLQGVLGFMQDKSALLSEGAVNSSQYSSELQSLQQKINYRNYLNELITQRINNLKSIVGKNDLSVFNALQKNILVAKSKMQIWKQVADDPSKAEEKALEYLQGFDGFDKTLSQSTSVGSMQSGMNASDLEKMGMQTKDQLSKALQQKFGNNIGQVQNMMGSQVAEWQNKAHDVTNKVKETKQQIADAQSGLTKVKPDLIHPAIKLKNPMRGLPFWKRLEKSYNYATSRATPAGQPAMLQAAGMIGYKQTPKVSYGIGTALNVGMGQDWNHIKFTFEGIGLRSYVQAQLVFGIALYGGYERTYRQAAFTGPRTISPQETSLTPNNHNTAKYYESVLLGIAKTYKMNSKWNGQIQVLYDVWWRDKGLNSPVVLRFATSSK</sequence>
<dbReference type="OrthoDB" id="629901at2"/>
<evidence type="ECO:0000313" key="4">
    <source>
        <dbReference type="Proteomes" id="UP000248745"/>
    </source>
</evidence>
<dbReference type="Proteomes" id="UP000248745">
    <property type="component" value="Unassembled WGS sequence"/>
</dbReference>
<feature type="coiled-coil region" evidence="1">
    <location>
        <begin position="48"/>
        <end position="79"/>
    </location>
</feature>
<keyword evidence="4" id="KW-1185">Reference proteome</keyword>
<keyword evidence="2" id="KW-0732">Signal</keyword>
<evidence type="ECO:0000256" key="1">
    <source>
        <dbReference type="SAM" id="Coils"/>
    </source>
</evidence>
<dbReference type="AlphaFoldDB" id="A0A2W2AHR2"/>
<dbReference type="EMBL" id="QKTW01000002">
    <property type="protein sequence ID" value="PZF74811.1"/>
    <property type="molecule type" value="Genomic_DNA"/>
</dbReference>
<feature type="signal peptide" evidence="2">
    <location>
        <begin position="1"/>
        <end position="23"/>
    </location>
</feature>
<comment type="caution">
    <text evidence="3">The sequence shown here is derived from an EMBL/GenBank/DDBJ whole genome shotgun (WGS) entry which is preliminary data.</text>
</comment>
<reference evidence="3 4" key="1">
    <citation type="submission" date="2018-06" db="EMBL/GenBank/DDBJ databases">
        <title>Mucibacter soli gen. nov., sp. nov., a new member of the family Chitinophagaceae producing mucin.</title>
        <authorList>
            <person name="Kim M.-K."/>
            <person name="Park S."/>
            <person name="Kim T.-S."/>
            <person name="Joung Y."/>
            <person name="Han J.-H."/>
            <person name="Kim S.B."/>
        </authorList>
    </citation>
    <scope>NUCLEOTIDE SEQUENCE [LARGE SCALE GENOMIC DNA]</scope>
    <source>
        <strain evidence="3 4">R1-15</strain>
    </source>
</reference>